<dbReference type="AlphaFoldDB" id="A0A8H7WCA8"/>
<dbReference type="Proteomes" id="UP000664132">
    <property type="component" value="Unassembled WGS sequence"/>
</dbReference>
<gene>
    <name evidence="2" type="ORF">IFR04_004707</name>
</gene>
<evidence type="ECO:0000313" key="2">
    <source>
        <dbReference type="EMBL" id="KAG4422201.1"/>
    </source>
</evidence>
<feature type="compositionally biased region" description="Basic and acidic residues" evidence="1">
    <location>
        <begin position="47"/>
        <end position="59"/>
    </location>
</feature>
<keyword evidence="3" id="KW-1185">Reference proteome</keyword>
<feature type="region of interest" description="Disordered" evidence="1">
    <location>
        <begin position="236"/>
        <end position="267"/>
    </location>
</feature>
<organism evidence="2 3">
    <name type="scientific">Cadophora malorum</name>
    <dbReference type="NCBI Taxonomy" id="108018"/>
    <lineage>
        <taxon>Eukaryota</taxon>
        <taxon>Fungi</taxon>
        <taxon>Dikarya</taxon>
        <taxon>Ascomycota</taxon>
        <taxon>Pezizomycotina</taxon>
        <taxon>Leotiomycetes</taxon>
        <taxon>Helotiales</taxon>
        <taxon>Ploettnerulaceae</taxon>
        <taxon>Cadophora</taxon>
    </lineage>
</organism>
<name>A0A8H7WCA8_9HELO</name>
<protein>
    <submittedName>
        <fullName evidence="2">Uncharacterized protein</fullName>
    </submittedName>
</protein>
<proteinExistence type="predicted"/>
<evidence type="ECO:0000313" key="3">
    <source>
        <dbReference type="Proteomes" id="UP000664132"/>
    </source>
</evidence>
<reference evidence="2" key="1">
    <citation type="submission" date="2021-02" db="EMBL/GenBank/DDBJ databases">
        <title>Genome sequence Cadophora malorum strain M34.</title>
        <authorList>
            <person name="Stefanovic E."/>
            <person name="Vu D."/>
            <person name="Scully C."/>
            <person name="Dijksterhuis J."/>
            <person name="Roader J."/>
            <person name="Houbraken J."/>
        </authorList>
    </citation>
    <scope>NUCLEOTIDE SEQUENCE</scope>
    <source>
        <strain evidence="2">M34</strain>
    </source>
</reference>
<feature type="region of interest" description="Disordered" evidence="1">
    <location>
        <begin position="191"/>
        <end position="221"/>
    </location>
</feature>
<feature type="compositionally biased region" description="Basic and acidic residues" evidence="1">
    <location>
        <begin position="242"/>
        <end position="252"/>
    </location>
</feature>
<evidence type="ECO:0000256" key="1">
    <source>
        <dbReference type="SAM" id="MobiDB-lite"/>
    </source>
</evidence>
<feature type="compositionally biased region" description="Low complexity" evidence="1">
    <location>
        <begin position="22"/>
        <end position="43"/>
    </location>
</feature>
<comment type="caution">
    <text evidence="2">The sequence shown here is derived from an EMBL/GenBank/DDBJ whole genome shotgun (WGS) entry which is preliminary data.</text>
</comment>
<feature type="region of interest" description="Disordered" evidence="1">
    <location>
        <begin position="19"/>
        <end position="98"/>
    </location>
</feature>
<dbReference type="EMBL" id="JAFJYH010000053">
    <property type="protein sequence ID" value="KAG4422201.1"/>
    <property type="molecule type" value="Genomic_DNA"/>
</dbReference>
<accession>A0A8H7WCA8</accession>
<sequence>MPGTTVVSPTSPVFDVNTLRRLSTAGSGSGSGSATNGSTNLSTDDGPELKDDPAHRQDWSKTTAPDESWATRERRRQSMWSKAEMPISPKKQAGRHGSVLSVWVSGKDKDGNDILMHDSGDEAQDDLDKIENGEDVDGIHGKKAVFVEEEDPSEEVKKLRQELAEMKAKLARLEPEEVKDDGEFLLVKPVDVTGEAEKKERRKSRGSRGSRGSMGAMGAERRGSILSLWAQGTDKLGRPVIMHHDEEWKKEDEEVIQEEKEEVNGKA</sequence>
<dbReference type="OrthoDB" id="3548605at2759"/>